<dbReference type="Proteomes" id="UP001565242">
    <property type="component" value="Unassembled WGS sequence"/>
</dbReference>
<gene>
    <name evidence="1" type="ORF">AALM99_00820</name>
</gene>
<protein>
    <submittedName>
        <fullName evidence="1">Uncharacterized protein</fullName>
    </submittedName>
</protein>
<dbReference type="RefSeq" id="WP_369917591.1">
    <property type="nucleotide sequence ID" value="NZ_JBCLSQ010000002.1"/>
</dbReference>
<sequence>MLIEHSDPALISLYAGKVSKYAVKYFTWEETTDTFDSFLS</sequence>
<keyword evidence="2" id="KW-1185">Reference proteome</keyword>
<evidence type="ECO:0000313" key="2">
    <source>
        <dbReference type="Proteomes" id="UP001565242"/>
    </source>
</evidence>
<name>A0ABV4D5E9_9LACT</name>
<organism evidence="1 2">
    <name type="scientific">Lactococcus muris</name>
    <dbReference type="NCBI Taxonomy" id="2941330"/>
    <lineage>
        <taxon>Bacteria</taxon>
        <taxon>Bacillati</taxon>
        <taxon>Bacillota</taxon>
        <taxon>Bacilli</taxon>
        <taxon>Lactobacillales</taxon>
        <taxon>Streptococcaceae</taxon>
        <taxon>Lactococcus</taxon>
    </lineage>
</organism>
<reference evidence="1 2" key="1">
    <citation type="submission" date="2024-03" db="EMBL/GenBank/DDBJ databases">
        <title>Mouse gut bacterial collection (mGBC) of GemPharmatech.</title>
        <authorList>
            <person name="He Y."/>
            <person name="Dong L."/>
            <person name="Wu D."/>
            <person name="Gao X."/>
            <person name="Lin Z."/>
        </authorList>
    </citation>
    <scope>NUCLEOTIDE SEQUENCE [LARGE SCALE GENOMIC DNA]</scope>
    <source>
        <strain evidence="1 2">20-218</strain>
    </source>
</reference>
<dbReference type="EMBL" id="JBCLSQ010000002">
    <property type="protein sequence ID" value="MEY8536986.1"/>
    <property type="molecule type" value="Genomic_DNA"/>
</dbReference>
<proteinExistence type="predicted"/>
<evidence type="ECO:0000313" key="1">
    <source>
        <dbReference type="EMBL" id="MEY8536986.1"/>
    </source>
</evidence>
<accession>A0ABV4D5E9</accession>
<comment type="caution">
    <text evidence="1">The sequence shown here is derived from an EMBL/GenBank/DDBJ whole genome shotgun (WGS) entry which is preliminary data.</text>
</comment>